<keyword evidence="1" id="KW-0732">Signal</keyword>
<evidence type="ECO:0000313" key="3">
    <source>
        <dbReference type="Proteomes" id="UP000006919"/>
    </source>
</evidence>
<gene>
    <name evidence="2" type="ordered locus">Rumal_1426</name>
</gene>
<reference evidence="2 3" key="1">
    <citation type="journal article" date="2011" name="J. Bacteriol.">
        <title>Complete genome of the cellulolytic ruminal bacterium Ruminococcus albus 7.</title>
        <authorList>
            <person name="Suen G."/>
            <person name="Stevenson D.M."/>
            <person name="Bruce D.C."/>
            <person name="Chertkov O."/>
            <person name="Copeland A."/>
            <person name="Cheng J.F."/>
            <person name="Detter C."/>
            <person name="Detter J.C."/>
            <person name="Goodwin L.A."/>
            <person name="Han C.S."/>
            <person name="Hauser L.J."/>
            <person name="Ivanova N.N."/>
            <person name="Kyrpides N.C."/>
            <person name="Land M.L."/>
            <person name="Lapidus A."/>
            <person name="Lucas S."/>
            <person name="Ovchinnikova G."/>
            <person name="Pitluck S."/>
            <person name="Tapia R."/>
            <person name="Woyke T."/>
            <person name="Boyum J."/>
            <person name="Mead D."/>
            <person name="Weimer P.J."/>
        </authorList>
    </citation>
    <scope>NUCLEOTIDE SEQUENCE [LARGE SCALE GENOMIC DNA]</scope>
    <source>
        <strain evidence="3">ATCC 27210 / DSM 20455 / JCM 14654 / NCDO 2250 / 7</strain>
    </source>
</reference>
<dbReference type="KEGG" id="ral:Rumal_1426"/>
<sequence precursor="true">MKRILCLLCACLLLTGCTSESEPVSSNPSNGQDAPQLTVYSGDLNELKDMLNACPNFQCGDDLTVSVPETAKLYEFTVREHHETNYEAFEANYQAVFQYIFPDREMNQSNLHYVGGYTYDDDFEWGSTPLRLVKDYRAELVSGALDYDGLGYDDPKDKLYCAIGSALDHGNALINRGVTQRLTENEAKPDNFYPQDEYTYLKTVSPDSTEKVKLLNGETTVQDAVAAFSAYIDKMPYPKEQNVKTAVHSVEIYQVTSDACGLLLRTTPEYSGLQNDYWSYSSYRGLIEYIYPLSYWAWMIETDKPDEMMSYFRYRHLENVRSINKIADMQTAVQTISDNLSAAVTFDVLQIEFVYQQKYIPDENGHVDLKNGQPCTSRPVWKFTLQNPNDTMMYVCWLDAETASDFEYICFSEDES</sequence>
<evidence type="ECO:0000313" key="2">
    <source>
        <dbReference type="EMBL" id="ADU21940.1"/>
    </source>
</evidence>
<dbReference type="AlphaFoldDB" id="E6UGA2"/>
<dbReference type="EMBL" id="CP002403">
    <property type="protein sequence ID" value="ADU21940.1"/>
    <property type="molecule type" value="Genomic_DNA"/>
</dbReference>
<feature type="signal peptide" evidence="1">
    <location>
        <begin position="1"/>
        <end position="21"/>
    </location>
</feature>
<feature type="chain" id="PRO_5003213003" evidence="1">
    <location>
        <begin position="22"/>
        <end position="416"/>
    </location>
</feature>
<dbReference type="Proteomes" id="UP000006919">
    <property type="component" value="Chromosome"/>
</dbReference>
<organism evidence="2 3">
    <name type="scientific">Ruminococcus albus (strain ATCC 27210 / DSM 20455 / JCM 14654 / NCDO 2250 / 7)</name>
    <dbReference type="NCBI Taxonomy" id="697329"/>
    <lineage>
        <taxon>Bacteria</taxon>
        <taxon>Bacillati</taxon>
        <taxon>Bacillota</taxon>
        <taxon>Clostridia</taxon>
        <taxon>Eubacteriales</taxon>
        <taxon>Oscillospiraceae</taxon>
        <taxon>Ruminococcus</taxon>
    </lineage>
</organism>
<protein>
    <submittedName>
        <fullName evidence="2">Uncharacterized protein</fullName>
    </submittedName>
</protein>
<evidence type="ECO:0000256" key="1">
    <source>
        <dbReference type="SAM" id="SignalP"/>
    </source>
</evidence>
<dbReference type="PROSITE" id="PS51257">
    <property type="entry name" value="PROKAR_LIPOPROTEIN"/>
    <property type="match status" value="1"/>
</dbReference>
<proteinExistence type="predicted"/>
<dbReference type="HOGENOM" id="CLU_660360_0_0_9"/>
<accession>E6UGA2</accession>
<dbReference type="OrthoDB" id="10010226at2"/>
<name>E6UGA2_RUMA7</name>
<dbReference type="RefSeq" id="WP_013498109.1">
    <property type="nucleotide sequence ID" value="NC_014833.1"/>
</dbReference>
<dbReference type="STRING" id="697329.Rumal_1426"/>